<reference evidence="2 3" key="1">
    <citation type="submission" date="2017-02" db="EMBL/GenBank/DDBJ databases">
        <authorList>
            <person name="Peterson S.W."/>
        </authorList>
    </citation>
    <scope>NUCLEOTIDE SEQUENCE [LARGE SCALE GENOMIC DNA]</scope>
    <source>
        <strain evidence="2 3">DSM 22323</strain>
    </source>
</reference>
<feature type="domain" description="DUF2007" evidence="1">
    <location>
        <begin position="10"/>
        <end position="69"/>
    </location>
</feature>
<dbReference type="EMBL" id="FUYZ01000008">
    <property type="protein sequence ID" value="SKC00209.1"/>
    <property type="molecule type" value="Genomic_DNA"/>
</dbReference>
<organism evidence="2 3">
    <name type="scientific">Soonwooa buanensis</name>
    <dbReference type="NCBI Taxonomy" id="619805"/>
    <lineage>
        <taxon>Bacteria</taxon>
        <taxon>Pseudomonadati</taxon>
        <taxon>Bacteroidota</taxon>
        <taxon>Flavobacteriia</taxon>
        <taxon>Flavobacteriales</taxon>
        <taxon>Weeksellaceae</taxon>
        <taxon>Chryseobacterium group</taxon>
        <taxon>Soonwooa</taxon>
    </lineage>
</organism>
<evidence type="ECO:0000313" key="3">
    <source>
        <dbReference type="Proteomes" id="UP000191112"/>
    </source>
</evidence>
<dbReference type="RefSeq" id="WP_079667546.1">
    <property type="nucleotide sequence ID" value="NZ_FUYZ01000008.1"/>
</dbReference>
<accession>A0A1T5FVK6</accession>
<proteinExistence type="predicted"/>
<sequence>MELVTLKVFNTEPEAQMIKAFLEANDVECFVFGNVLANTYNVFNLTSGGVQLKVAEENLETAKQLLESFYKQDNNE</sequence>
<evidence type="ECO:0000313" key="2">
    <source>
        <dbReference type="EMBL" id="SKC00209.1"/>
    </source>
</evidence>
<dbReference type="InterPro" id="IPR011322">
    <property type="entry name" value="N-reg_PII-like_a/b"/>
</dbReference>
<dbReference type="OrthoDB" id="8480302at2"/>
<gene>
    <name evidence="2" type="ORF">SAMN05660477_02341</name>
</gene>
<keyword evidence="3" id="KW-1185">Reference proteome</keyword>
<evidence type="ECO:0000259" key="1">
    <source>
        <dbReference type="Pfam" id="PF09413"/>
    </source>
</evidence>
<dbReference type="STRING" id="619805.SAMN05660477_02341"/>
<name>A0A1T5FVK6_9FLAO</name>
<dbReference type="InterPro" id="IPR018551">
    <property type="entry name" value="DUF2007"/>
</dbReference>
<dbReference type="AlphaFoldDB" id="A0A1T5FVK6"/>
<dbReference type="Proteomes" id="UP000191112">
    <property type="component" value="Unassembled WGS sequence"/>
</dbReference>
<dbReference type="SUPFAM" id="SSF54913">
    <property type="entry name" value="GlnB-like"/>
    <property type="match status" value="1"/>
</dbReference>
<protein>
    <submittedName>
        <fullName evidence="2">Putative signal transducing protein</fullName>
    </submittedName>
</protein>
<dbReference type="Pfam" id="PF09413">
    <property type="entry name" value="DUF2007"/>
    <property type="match status" value="1"/>
</dbReference>